<keyword evidence="1" id="KW-0812">Transmembrane</keyword>
<sequence length="209" mass="22206">MLHRAVGRGKVGEVTSGACFGQRNFHRCIATGRGVVVLGVWVFGCLGVGCWCWVLGAGELGSWELGGVDSTVVGLHCWPGPAASHGLGSQSLGKAPRSVKTADGCCICAGQSRRCHNATNANDRVRQHTTMLSLMLQRIAWANACGQFRCHLPSAQIGHGQGMGKAWTQLERCGFVAVVAGRCEVGVQLCGRWQMRRDCMGGRKEPDGA</sequence>
<dbReference type="EMBL" id="KZ613828">
    <property type="protein sequence ID" value="PMD58120.1"/>
    <property type="molecule type" value="Genomic_DNA"/>
</dbReference>
<organism evidence="2 3">
    <name type="scientific">Hyaloscypha bicolor E</name>
    <dbReference type="NCBI Taxonomy" id="1095630"/>
    <lineage>
        <taxon>Eukaryota</taxon>
        <taxon>Fungi</taxon>
        <taxon>Dikarya</taxon>
        <taxon>Ascomycota</taxon>
        <taxon>Pezizomycotina</taxon>
        <taxon>Leotiomycetes</taxon>
        <taxon>Helotiales</taxon>
        <taxon>Hyaloscyphaceae</taxon>
        <taxon>Hyaloscypha</taxon>
        <taxon>Hyaloscypha bicolor</taxon>
    </lineage>
</organism>
<keyword evidence="1" id="KW-0472">Membrane</keyword>
<feature type="transmembrane region" description="Helical" evidence="1">
    <location>
        <begin position="35"/>
        <end position="56"/>
    </location>
</feature>
<dbReference type="GeneID" id="36580888"/>
<proteinExistence type="predicted"/>
<accession>A0A2J6T518</accession>
<name>A0A2J6T518_9HELO</name>
<dbReference type="RefSeq" id="XP_024735024.1">
    <property type="nucleotide sequence ID" value="XM_024872808.1"/>
</dbReference>
<protein>
    <submittedName>
        <fullName evidence="2">Uncharacterized protein</fullName>
    </submittedName>
</protein>
<keyword evidence="3" id="KW-1185">Reference proteome</keyword>
<dbReference type="Proteomes" id="UP000235371">
    <property type="component" value="Unassembled WGS sequence"/>
</dbReference>
<dbReference type="InParanoid" id="A0A2J6T518"/>
<gene>
    <name evidence="2" type="ORF">K444DRAFT_436634</name>
</gene>
<reference evidence="2 3" key="1">
    <citation type="submission" date="2016-04" db="EMBL/GenBank/DDBJ databases">
        <title>A degradative enzymes factory behind the ericoid mycorrhizal symbiosis.</title>
        <authorList>
            <consortium name="DOE Joint Genome Institute"/>
            <person name="Martino E."/>
            <person name="Morin E."/>
            <person name="Grelet G."/>
            <person name="Kuo A."/>
            <person name="Kohler A."/>
            <person name="Daghino S."/>
            <person name="Barry K."/>
            <person name="Choi C."/>
            <person name="Cichocki N."/>
            <person name="Clum A."/>
            <person name="Copeland A."/>
            <person name="Hainaut M."/>
            <person name="Haridas S."/>
            <person name="Labutti K."/>
            <person name="Lindquist E."/>
            <person name="Lipzen A."/>
            <person name="Khouja H.-R."/>
            <person name="Murat C."/>
            <person name="Ohm R."/>
            <person name="Olson A."/>
            <person name="Spatafora J."/>
            <person name="Veneault-Fourrey C."/>
            <person name="Henrissat B."/>
            <person name="Grigoriev I."/>
            <person name="Martin F."/>
            <person name="Perotto S."/>
        </authorList>
    </citation>
    <scope>NUCLEOTIDE SEQUENCE [LARGE SCALE GENOMIC DNA]</scope>
    <source>
        <strain evidence="2 3">E</strain>
    </source>
</reference>
<dbReference type="AlphaFoldDB" id="A0A2J6T518"/>
<evidence type="ECO:0000313" key="2">
    <source>
        <dbReference type="EMBL" id="PMD58120.1"/>
    </source>
</evidence>
<evidence type="ECO:0000313" key="3">
    <source>
        <dbReference type="Proteomes" id="UP000235371"/>
    </source>
</evidence>
<evidence type="ECO:0000256" key="1">
    <source>
        <dbReference type="SAM" id="Phobius"/>
    </source>
</evidence>
<keyword evidence="1" id="KW-1133">Transmembrane helix</keyword>